<dbReference type="Pfam" id="PF00440">
    <property type="entry name" value="TetR_N"/>
    <property type="match status" value="1"/>
</dbReference>
<dbReference type="InterPro" id="IPR009057">
    <property type="entry name" value="Homeodomain-like_sf"/>
</dbReference>
<dbReference type="PANTHER" id="PTHR43479">
    <property type="entry name" value="ACREF/ENVCD OPERON REPRESSOR-RELATED"/>
    <property type="match status" value="1"/>
</dbReference>
<evidence type="ECO:0000256" key="1">
    <source>
        <dbReference type="ARBA" id="ARBA00022491"/>
    </source>
</evidence>
<comment type="caution">
    <text evidence="5">The sequence shown here is derived from an EMBL/GenBank/DDBJ whole genome shotgun (WGS) entry which is preliminary data.</text>
</comment>
<reference evidence="5 6" key="1">
    <citation type="submission" date="2023-07" db="EMBL/GenBank/DDBJ databases">
        <title>Genomic Encyclopedia of Type Strains, Phase IV (KMG-IV): sequencing the most valuable type-strain genomes for metagenomic binning, comparative biology and taxonomic classification.</title>
        <authorList>
            <person name="Goeker M."/>
        </authorList>
    </citation>
    <scope>NUCLEOTIDE SEQUENCE [LARGE SCALE GENOMIC DNA]</scope>
    <source>
        <strain evidence="5 6">DSM 15448</strain>
    </source>
</reference>
<dbReference type="PROSITE" id="PS50977">
    <property type="entry name" value="HTH_TETR_2"/>
    <property type="match status" value="1"/>
</dbReference>
<evidence type="ECO:0000256" key="3">
    <source>
        <dbReference type="PROSITE-ProRule" id="PRU00335"/>
    </source>
</evidence>
<keyword evidence="1" id="KW-0678">Repressor</keyword>
<evidence type="ECO:0000256" key="2">
    <source>
        <dbReference type="ARBA" id="ARBA00023125"/>
    </source>
</evidence>
<evidence type="ECO:0000313" key="5">
    <source>
        <dbReference type="EMBL" id="MDQ0351354.1"/>
    </source>
</evidence>
<dbReference type="Gene3D" id="1.10.357.10">
    <property type="entry name" value="Tetracycline Repressor, domain 2"/>
    <property type="match status" value="1"/>
</dbReference>
<organism evidence="5 6">
    <name type="scientific">Alkalibacillus filiformis</name>
    <dbReference type="NCBI Taxonomy" id="200990"/>
    <lineage>
        <taxon>Bacteria</taxon>
        <taxon>Bacillati</taxon>
        <taxon>Bacillota</taxon>
        <taxon>Bacilli</taxon>
        <taxon>Bacillales</taxon>
        <taxon>Bacillaceae</taxon>
        <taxon>Alkalibacillus</taxon>
    </lineage>
</organism>
<feature type="DNA-binding region" description="H-T-H motif" evidence="3">
    <location>
        <begin position="31"/>
        <end position="50"/>
    </location>
</feature>
<dbReference type="EMBL" id="JAUSUP010000002">
    <property type="protein sequence ID" value="MDQ0351354.1"/>
    <property type="molecule type" value="Genomic_DNA"/>
</dbReference>
<feature type="domain" description="HTH tetR-type" evidence="4">
    <location>
        <begin position="8"/>
        <end position="68"/>
    </location>
</feature>
<dbReference type="InterPro" id="IPR001647">
    <property type="entry name" value="HTH_TetR"/>
</dbReference>
<dbReference type="Pfam" id="PF14278">
    <property type="entry name" value="TetR_C_8"/>
    <property type="match status" value="1"/>
</dbReference>
<dbReference type="SUPFAM" id="SSF46689">
    <property type="entry name" value="Homeodomain-like"/>
    <property type="match status" value="1"/>
</dbReference>
<sequence>MNLGSYYNKANLQIKDSLLLLMSHKPFKQISITEITRQANVNRSTFYRYYNNKESLLFEIEEDMISGLRKSFKAPYDHNKQKNLAKVSHSTIVIFNYILENQDFFTLIVQSKYLGRFQRKMINEIVDLLENDLLFVTQPNKDHIDHKQYIYFKAYGIYGLIFEWIKNGYKDTPAHMSDQLVKIFNSHSIAIYKR</sequence>
<gene>
    <name evidence="5" type="ORF">J2R98_001168</name>
</gene>
<dbReference type="InterPro" id="IPR050624">
    <property type="entry name" value="HTH-type_Tx_Regulator"/>
</dbReference>
<dbReference type="PANTHER" id="PTHR43479:SF7">
    <property type="entry name" value="TETR-FAMILY TRANSCRIPTIONAL REGULATOR"/>
    <property type="match status" value="1"/>
</dbReference>
<keyword evidence="6" id="KW-1185">Reference proteome</keyword>
<dbReference type="InterPro" id="IPR039532">
    <property type="entry name" value="TetR_C_Firmicutes"/>
</dbReference>
<dbReference type="Proteomes" id="UP001236723">
    <property type="component" value="Unassembled WGS sequence"/>
</dbReference>
<keyword evidence="2 3" id="KW-0238">DNA-binding</keyword>
<protein>
    <submittedName>
        <fullName evidence="5">AcrR family transcriptional regulator</fullName>
    </submittedName>
</protein>
<evidence type="ECO:0000259" key="4">
    <source>
        <dbReference type="PROSITE" id="PS50977"/>
    </source>
</evidence>
<accession>A0ABU0DSN1</accession>
<name>A0ABU0DSN1_9BACI</name>
<proteinExistence type="predicted"/>
<dbReference type="RefSeq" id="WP_307067022.1">
    <property type="nucleotide sequence ID" value="NZ_JAUSUP010000002.1"/>
</dbReference>
<evidence type="ECO:0000313" key="6">
    <source>
        <dbReference type="Proteomes" id="UP001236723"/>
    </source>
</evidence>